<dbReference type="SUPFAM" id="SSF53850">
    <property type="entry name" value="Periplasmic binding protein-like II"/>
    <property type="match status" value="1"/>
</dbReference>
<dbReference type="Pfam" id="PF00126">
    <property type="entry name" value="HTH_1"/>
    <property type="match status" value="1"/>
</dbReference>
<evidence type="ECO:0000313" key="7">
    <source>
        <dbReference type="Proteomes" id="UP000202922"/>
    </source>
</evidence>
<dbReference type="Gene3D" id="1.10.10.10">
    <property type="entry name" value="Winged helix-like DNA-binding domain superfamily/Winged helix DNA-binding domain"/>
    <property type="match status" value="1"/>
</dbReference>
<comment type="similarity">
    <text evidence="1">Belongs to the LysR transcriptional regulatory family.</text>
</comment>
<dbReference type="PANTHER" id="PTHR30537">
    <property type="entry name" value="HTH-TYPE TRANSCRIPTIONAL REGULATOR"/>
    <property type="match status" value="1"/>
</dbReference>
<dbReference type="InterPro" id="IPR000847">
    <property type="entry name" value="LysR_HTH_N"/>
</dbReference>
<dbReference type="SUPFAM" id="SSF46785">
    <property type="entry name" value="Winged helix' DNA-binding domain"/>
    <property type="match status" value="1"/>
</dbReference>
<protein>
    <submittedName>
        <fullName evidence="6">Glycine cleavage system transcriptional activator</fullName>
    </submittedName>
</protein>
<reference evidence="7" key="1">
    <citation type="submission" date="2017-05" db="EMBL/GenBank/DDBJ databases">
        <authorList>
            <person name="Rodrigo-Torres L."/>
            <person name="Arahal R. D."/>
            <person name="Lucena T."/>
        </authorList>
    </citation>
    <scope>NUCLEOTIDE SEQUENCE [LARGE SCALE GENOMIC DNA]</scope>
    <source>
        <strain evidence="7">CECT 8621</strain>
    </source>
</reference>
<evidence type="ECO:0000256" key="1">
    <source>
        <dbReference type="ARBA" id="ARBA00009437"/>
    </source>
</evidence>
<evidence type="ECO:0000256" key="4">
    <source>
        <dbReference type="ARBA" id="ARBA00023163"/>
    </source>
</evidence>
<evidence type="ECO:0000259" key="5">
    <source>
        <dbReference type="PROSITE" id="PS50931"/>
    </source>
</evidence>
<feature type="domain" description="HTH lysR-type" evidence="5">
    <location>
        <begin position="7"/>
        <end position="64"/>
    </location>
</feature>
<gene>
    <name evidence="6" type="primary">gcvA_1</name>
    <name evidence="6" type="ORF">COL8621_03362</name>
</gene>
<dbReference type="InterPro" id="IPR058163">
    <property type="entry name" value="LysR-type_TF_proteobact-type"/>
</dbReference>
<dbReference type="InterPro" id="IPR036388">
    <property type="entry name" value="WH-like_DNA-bd_sf"/>
</dbReference>
<keyword evidence="2" id="KW-0805">Transcription regulation</keyword>
<evidence type="ECO:0000256" key="2">
    <source>
        <dbReference type="ARBA" id="ARBA00023015"/>
    </source>
</evidence>
<dbReference type="InterPro" id="IPR005119">
    <property type="entry name" value="LysR_subst-bd"/>
</dbReference>
<dbReference type="PROSITE" id="PS50931">
    <property type="entry name" value="HTH_LYSR"/>
    <property type="match status" value="1"/>
</dbReference>
<proteinExistence type="inferred from homology"/>
<dbReference type="Gene3D" id="3.40.190.10">
    <property type="entry name" value="Periplasmic binding protein-like II"/>
    <property type="match status" value="2"/>
</dbReference>
<dbReference type="EMBL" id="FXYE01000002">
    <property type="protein sequence ID" value="SMX47185.1"/>
    <property type="molecule type" value="Genomic_DNA"/>
</dbReference>
<dbReference type="Pfam" id="PF03466">
    <property type="entry name" value="LysR_substrate"/>
    <property type="match status" value="1"/>
</dbReference>
<sequence>MDWRTIPSLTALRAFEATARLESFSAAARELNVTHAAISQQVRALEEDLGVGLVYRDGRTMALTADGAQLAEALRDGFETIKAGVLDIRDRDAAQPLKISLTPAFATQWLMPRLGRFWKEHPDTPISLHPDRRIVDMRRDGMDLAIRFGAGDWPGLQSEYFIPAGYMIVAAPELLQGKTPTIAEMEKMPWVMEPNRPEPLAWLKGLGMDTDALNINFIPTEELAIAAARQGYGLYVELEALGEKDLHEGRLNLVHSKCEKTPAYFLVSRPGIVKPAQKTFVRWLKSEL</sequence>
<dbReference type="PANTHER" id="PTHR30537:SF79">
    <property type="entry name" value="TRANSCRIPTIONAL REGULATOR-RELATED"/>
    <property type="match status" value="1"/>
</dbReference>
<dbReference type="InterPro" id="IPR036390">
    <property type="entry name" value="WH_DNA-bd_sf"/>
</dbReference>
<dbReference type="GO" id="GO:0003700">
    <property type="term" value="F:DNA-binding transcription factor activity"/>
    <property type="evidence" value="ECO:0007669"/>
    <property type="project" value="InterPro"/>
</dbReference>
<name>A0A238KWK8_9RHOB</name>
<organism evidence="6 7">
    <name type="scientific">Actibacterium lipolyticum</name>
    <dbReference type="NCBI Taxonomy" id="1524263"/>
    <lineage>
        <taxon>Bacteria</taxon>
        <taxon>Pseudomonadati</taxon>
        <taxon>Pseudomonadota</taxon>
        <taxon>Alphaproteobacteria</taxon>
        <taxon>Rhodobacterales</taxon>
        <taxon>Roseobacteraceae</taxon>
        <taxon>Actibacterium</taxon>
    </lineage>
</organism>
<dbReference type="FunFam" id="1.10.10.10:FF:000001">
    <property type="entry name" value="LysR family transcriptional regulator"/>
    <property type="match status" value="1"/>
</dbReference>
<dbReference type="RefSeq" id="WP_176438518.1">
    <property type="nucleotide sequence ID" value="NZ_FXYE01000002.1"/>
</dbReference>
<dbReference type="Proteomes" id="UP000202922">
    <property type="component" value="Unassembled WGS sequence"/>
</dbReference>
<evidence type="ECO:0000313" key="6">
    <source>
        <dbReference type="EMBL" id="SMX47185.1"/>
    </source>
</evidence>
<keyword evidence="4" id="KW-0804">Transcription</keyword>
<accession>A0A238KWK8</accession>
<dbReference type="PRINTS" id="PR00039">
    <property type="entry name" value="HTHLYSR"/>
</dbReference>
<evidence type="ECO:0000256" key="3">
    <source>
        <dbReference type="ARBA" id="ARBA00023125"/>
    </source>
</evidence>
<dbReference type="GO" id="GO:0006351">
    <property type="term" value="P:DNA-templated transcription"/>
    <property type="evidence" value="ECO:0007669"/>
    <property type="project" value="TreeGrafter"/>
</dbReference>
<dbReference type="GO" id="GO:0043565">
    <property type="term" value="F:sequence-specific DNA binding"/>
    <property type="evidence" value="ECO:0007669"/>
    <property type="project" value="TreeGrafter"/>
</dbReference>
<keyword evidence="7" id="KW-1185">Reference proteome</keyword>
<keyword evidence="3" id="KW-0238">DNA-binding</keyword>
<dbReference type="AlphaFoldDB" id="A0A238KWK8"/>